<accession>A0ABY1R061</accession>
<dbReference type="Proteomes" id="UP001158050">
    <property type="component" value="Unassembled WGS sequence"/>
</dbReference>
<dbReference type="RefSeq" id="WP_283415860.1">
    <property type="nucleotide sequence ID" value="NZ_FXUO01000002.1"/>
</dbReference>
<evidence type="ECO:0000313" key="1">
    <source>
        <dbReference type="EMBL" id="SMP90548.1"/>
    </source>
</evidence>
<reference evidence="1 2" key="1">
    <citation type="submission" date="2017-05" db="EMBL/GenBank/DDBJ databases">
        <authorList>
            <person name="Varghese N."/>
            <person name="Submissions S."/>
        </authorList>
    </citation>
    <scope>NUCLEOTIDE SEQUENCE [LARGE SCALE GENOMIC DNA]</scope>
    <source>
        <strain evidence="1 2">DSM 18015</strain>
    </source>
</reference>
<sequence>MWKKYAFFWLFLVIVLLYNYFNSNTFTDDIKANYLPKEISGKIYNLNLVKGGSLSINIHTQEKDDGITLRNSEYVFNNIRKGYFFKKIAGSNKCYIIKGDSIMYFNCYIFSKEDSAKIGKVVKWKENITNKWMKK</sequence>
<dbReference type="EMBL" id="FXUO01000002">
    <property type="protein sequence ID" value="SMP90548.1"/>
    <property type="molecule type" value="Genomic_DNA"/>
</dbReference>
<comment type="caution">
    <text evidence="1">The sequence shown here is derived from an EMBL/GenBank/DDBJ whole genome shotgun (WGS) entry which is preliminary data.</text>
</comment>
<evidence type="ECO:0008006" key="3">
    <source>
        <dbReference type="Google" id="ProtNLM"/>
    </source>
</evidence>
<keyword evidence="2" id="KW-1185">Reference proteome</keyword>
<organism evidence="1 2">
    <name type="scientific">Epilithonimonas pallida</name>
    <dbReference type="NCBI Taxonomy" id="373671"/>
    <lineage>
        <taxon>Bacteria</taxon>
        <taxon>Pseudomonadati</taxon>
        <taxon>Bacteroidota</taxon>
        <taxon>Flavobacteriia</taxon>
        <taxon>Flavobacteriales</taxon>
        <taxon>Weeksellaceae</taxon>
        <taxon>Chryseobacterium group</taxon>
        <taxon>Epilithonimonas</taxon>
    </lineage>
</organism>
<name>A0ABY1R061_9FLAO</name>
<gene>
    <name evidence="1" type="ORF">SAMN05421679_102368</name>
</gene>
<evidence type="ECO:0000313" key="2">
    <source>
        <dbReference type="Proteomes" id="UP001158050"/>
    </source>
</evidence>
<protein>
    <recommendedName>
        <fullName evidence="3">Tissue inhibitor of metalloproteinase</fullName>
    </recommendedName>
</protein>
<proteinExistence type="predicted"/>